<dbReference type="GO" id="GO:0016020">
    <property type="term" value="C:membrane"/>
    <property type="evidence" value="ECO:0007669"/>
    <property type="project" value="UniProtKB-SubCell"/>
</dbReference>
<feature type="transmembrane region" description="Helical" evidence="11">
    <location>
        <begin position="31"/>
        <end position="49"/>
    </location>
</feature>
<feature type="transmembrane region" description="Helical" evidence="11">
    <location>
        <begin position="225"/>
        <end position="251"/>
    </location>
</feature>
<dbReference type="AlphaFoldDB" id="A0ABD5UDU7"/>
<keyword evidence="13" id="KW-1185">Reference proteome</keyword>
<comment type="caution">
    <text evidence="12">The sequence shown here is derived from an EMBL/GenBank/DDBJ whole genome shotgun (WGS) entry which is preliminary data.</text>
</comment>
<evidence type="ECO:0000256" key="6">
    <source>
        <dbReference type="ARBA" id="ARBA00022925"/>
    </source>
</evidence>
<evidence type="ECO:0000256" key="8">
    <source>
        <dbReference type="ARBA" id="ARBA00022991"/>
    </source>
</evidence>
<protein>
    <submittedName>
        <fullName evidence="12">Bacteriorhodopsin</fullName>
    </submittedName>
</protein>
<dbReference type="RefSeq" id="WP_304448748.1">
    <property type="nucleotide sequence ID" value="NZ_JARRAH010000001.1"/>
</dbReference>
<dbReference type="InterPro" id="IPR001425">
    <property type="entry name" value="Arc/bac/fun_rhodopsins"/>
</dbReference>
<feature type="transmembrane region" description="Helical" evidence="11">
    <location>
        <begin position="201"/>
        <end position="219"/>
    </location>
</feature>
<dbReference type="SUPFAM" id="SSF81321">
    <property type="entry name" value="Family A G protein-coupled receptor-like"/>
    <property type="match status" value="1"/>
</dbReference>
<dbReference type="PANTHER" id="PTHR28286">
    <property type="match status" value="1"/>
</dbReference>
<evidence type="ECO:0000256" key="1">
    <source>
        <dbReference type="ARBA" id="ARBA00004141"/>
    </source>
</evidence>
<keyword evidence="7 11" id="KW-1133">Transmembrane helix</keyword>
<comment type="similarity">
    <text evidence="2">Belongs to the archaeal/bacterial/fungal opsin family.</text>
</comment>
<feature type="transmembrane region" description="Helical" evidence="11">
    <location>
        <begin position="106"/>
        <end position="124"/>
    </location>
</feature>
<feature type="transmembrane region" description="Helical" evidence="11">
    <location>
        <begin position="162"/>
        <end position="180"/>
    </location>
</feature>
<keyword evidence="4" id="KW-0716">Sensory transduction</keyword>
<proteinExistence type="inferred from homology"/>
<dbReference type="CDD" id="cd15244">
    <property type="entry name" value="7tm_bacteriorhodopsin"/>
    <property type="match status" value="1"/>
</dbReference>
<evidence type="ECO:0000256" key="3">
    <source>
        <dbReference type="ARBA" id="ARBA00022543"/>
    </source>
</evidence>
<keyword evidence="8" id="KW-0157">Chromophore</keyword>
<reference evidence="12 13" key="1">
    <citation type="journal article" date="2019" name="Int. J. Syst. Evol. Microbiol.">
        <title>The Global Catalogue of Microorganisms (GCM) 10K type strain sequencing project: providing services to taxonomists for standard genome sequencing and annotation.</title>
        <authorList>
            <consortium name="The Broad Institute Genomics Platform"/>
            <consortium name="The Broad Institute Genome Sequencing Center for Infectious Disease"/>
            <person name="Wu L."/>
            <person name="Ma J."/>
        </authorList>
    </citation>
    <scope>NUCLEOTIDE SEQUENCE [LARGE SCALE GENOMIC DNA]</scope>
    <source>
        <strain evidence="12 13">PSRA2</strain>
    </source>
</reference>
<evidence type="ECO:0000313" key="12">
    <source>
        <dbReference type="EMBL" id="MFC6837078.1"/>
    </source>
</evidence>
<comment type="subcellular location">
    <subcellularLocation>
        <location evidence="1">Membrane</location>
        <topology evidence="1">Multi-pass membrane protein</topology>
    </subcellularLocation>
</comment>
<evidence type="ECO:0000256" key="10">
    <source>
        <dbReference type="ARBA" id="ARBA00023170"/>
    </source>
</evidence>
<organism evidence="12 13">
    <name type="scientific">Halomarina ordinaria</name>
    <dbReference type="NCBI Taxonomy" id="3033939"/>
    <lineage>
        <taxon>Archaea</taxon>
        <taxon>Methanobacteriati</taxon>
        <taxon>Methanobacteriota</taxon>
        <taxon>Stenosarchaea group</taxon>
        <taxon>Halobacteria</taxon>
        <taxon>Halobacteriales</taxon>
        <taxon>Natronomonadaceae</taxon>
        <taxon>Halomarina</taxon>
    </lineage>
</organism>
<evidence type="ECO:0000256" key="9">
    <source>
        <dbReference type="ARBA" id="ARBA00023136"/>
    </source>
</evidence>
<name>A0ABD5UDU7_9EURY</name>
<dbReference type="SMART" id="SM01021">
    <property type="entry name" value="Bac_rhodopsin"/>
    <property type="match status" value="1"/>
</dbReference>
<dbReference type="GO" id="GO:0007602">
    <property type="term" value="P:phototransduction"/>
    <property type="evidence" value="ECO:0007669"/>
    <property type="project" value="UniProtKB-KW"/>
</dbReference>
<dbReference type="Gene3D" id="1.20.1070.10">
    <property type="entry name" value="Rhodopsin 7-helix transmembrane proteins"/>
    <property type="match status" value="1"/>
</dbReference>
<keyword evidence="10" id="KW-0675">Receptor</keyword>
<dbReference type="EMBL" id="JBHSXM010000001">
    <property type="protein sequence ID" value="MFC6837078.1"/>
    <property type="molecule type" value="Genomic_DNA"/>
</dbReference>
<evidence type="ECO:0000256" key="2">
    <source>
        <dbReference type="ARBA" id="ARBA00008130"/>
    </source>
</evidence>
<dbReference type="Proteomes" id="UP001596406">
    <property type="component" value="Unassembled WGS sequence"/>
</dbReference>
<feature type="transmembrane region" description="Helical" evidence="11">
    <location>
        <begin position="61"/>
        <end position="86"/>
    </location>
</feature>
<keyword evidence="9 11" id="KW-0472">Membrane</keyword>
<gene>
    <name evidence="12" type="ORF">ACFQHK_11240</name>
</gene>
<dbReference type="PROSITE" id="PS00327">
    <property type="entry name" value="BACTERIAL_OPSIN_RET"/>
    <property type="match status" value="1"/>
</dbReference>
<keyword evidence="5 11" id="KW-0812">Transmembrane</keyword>
<keyword evidence="3" id="KW-0600">Photoreceptor protein</keyword>
<accession>A0ABD5UDU7</accession>
<evidence type="ECO:0000256" key="7">
    <source>
        <dbReference type="ARBA" id="ARBA00022989"/>
    </source>
</evidence>
<dbReference type="PRINTS" id="PR00251">
    <property type="entry name" value="BACTRLOPSIN"/>
</dbReference>
<sequence length="274" mass="29074">MGPTLAEIALGATAPLLQQGGGAYQPGGERLWLLLGTIGMTIGTLYFVQQGRGEQNPRKQEFYIITVFITAIASVAYLAMALGFGVTTIQVGGETTPIYWARYADWLFTTPLLLLDLALLAGANRNTIATLVGLDVGMILTGLVATLTTQGALGLSADAVRLVWWGVSTGFFLVLLYVLLGTLSRSASDRPSEVEELFSTLKNVIIVLWAAYPVVWILGTEGVGLVGLGVETAVFMVLDLSAKVGFGVILLRSRSVLDQAIGERTPPRGSPADD</sequence>
<evidence type="ECO:0000256" key="11">
    <source>
        <dbReference type="SAM" id="Phobius"/>
    </source>
</evidence>
<dbReference type="InterPro" id="IPR018229">
    <property type="entry name" value="Rhodopsin_retinal_BS"/>
</dbReference>
<evidence type="ECO:0000256" key="4">
    <source>
        <dbReference type="ARBA" id="ARBA00022606"/>
    </source>
</evidence>
<dbReference type="GO" id="GO:0009881">
    <property type="term" value="F:photoreceptor activity"/>
    <property type="evidence" value="ECO:0007669"/>
    <property type="project" value="UniProtKB-KW"/>
</dbReference>
<keyword evidence="6" id="KW-0681">Retinal protein</keyword>
<evidence type="ECO:0000256" key="5">
    <source>
        <dbReference type="ARBA" id="ARBA00022692"/>
    </source>
</evidence>
<feature type="transmembrane region" description="Helical" evidence="11">
    <location>
        <begin position="136"/>
        <end position="156"/>
    </location>
</feature>
<dbReference type="PROSITE" id="PS00950">
    <property type="entry name" value="BACTERIAL_OPSIN_1"/>
    <property type="match status" value="1"/>
</dbReference>
<dbReference type="Pfam" id="PF01036">
    <property type="entry name" value="Bac_rhodopsin"/>
    <property type="match status" value="1"/>
</dbReference>
<evidence type="ECO:0000313" key="13">
    <source>
        <dbReference type="Proteomes" id="UP001596406"/>
    </source>
</evidence>
<dbReference type="PANTHER" id="PTHR28286:SF2">
    <property type="entry name" value="BACTERIORHODOPSIN _OPSIN, NOPA (EUROFUNG)"/>
    <property type="match status" value="1"/>
</dbReference>